<dbReference type="SUPFAM" id="SSF46973">
    <property type="entry name" value="Enzyme IIa from lactose specific PTS, IIa-lac"/>
    <property type="match status" value="1"/>
</dbReference>
<dbReference type="GO" id="GO:0046872">
    <property type="term" value="F:metal ion binding"/>
    <property type="evidence" value="ECO:0007669"/>
    <property type="project" value="UniProtKB-KW"/>
</dbReference>
<feature type="active site" description="Tele-phosphohistidine intermediate" evidence="5">
    <location>
        <position position="76"/>
    </location>
</feature>
<dbReference type="CDD" id="cd00215">
    <property type="entry name" value="PTS_IIA_lac"/>
    <property type="match status" value="1"/>
</dbReference>
<evidence type="ECO:0000256" key="2">
    <source>
        <dbReference type="ARBA" id="ARBA00022597"/>
    </source>
</evidence>
<evidence type="ECO:0000256" key="4">
    <source>
        <dbReference type="ARBA" id="ARBA00022683"/>
    </source>
</evidence>
<keyword evidence="3 7" id="KW-0808">Transferase</keyword>
<dbReference type="PIRSF" id="PIRSF000699">
    <property type="entry name" value="PTS_IILac_III"/>
    <property type="match status" value="1"/>
</dbReference>
<evidence type="ECO:0000313" key="8">
    <source>
        <dbReference type="Proteomes" id="UP000254879"/>
    </source>
</evidence>
<dbReference type="PANTHER" id="PTHR34382:SF7">
    <property type="entry name" value="PTS SYSTEM N,N'-DIACETYLCHITOBIOSE-SPECIFIC EIIA COMPONENT"/>
    <property type="match status" value="1"/>
</dbReference>
<evidence type="ECO:0000256" key="6">
    <source>
        <dbReference type="PIRSR" id="PIRSR000699-2"/>
    </source>
</evidence>
<keyword evidence="6" id="KW-0479">Metal-binding</keyword>
<keyword evidence="4" id="KW-0598">Phosphotransferase system</keyword>
<dbReference type="Gene3D" id="1.20.58.80">
    <property type="entry name" value="Phosphotransferase system, lactose/cellobiose-type IIA subunit"/>
    <property type="match status" value="1"/>
</dbReference>
<evidence type="ECO:0000256" key="3">
    <source>
        <dbReference type="ARBA" id="ARBA00022679"/>
    </source>
</evidence>
<sequence>MDGIELDIFKLIASSGDSRGAAFEALRLARKQQFSAAKEKLTEAKEKGNAAHEIQTKLITAETQGEKNEVSLLMVHAQDHLMTTLLARDLIEEMIGMLEELRTKGDDEK</sequence>
<evidence type="ECO:0000256" key="1">
    <source>
        <dbReference type="ARBA" id="ARBA00022448"/>
    </source>
</evidence>
<dbReference type="InterPro" id="IPR036542">
    <property type="entry name" value="PTS_IIA_lac/cel_sf"/>
</dbReference>
<keyword evidence="1" id="KW-0813">Transport</keyword>
<dbReference type="EMBL" id="UGPG01000001">
    <property type="protein sequence ID" value="STY44829.1"/>
    <property type="molecule type" value="Genomic_DNA"/>
</dbReference>
<proteinExistence type="predicted"/>
<dbReference type="RefSeq" id="WP_003756514.1">
    <property type="nucleotide sequence ID" value="NZ_CABKNG010000001.1"/>
</dbReference>
<accession>A0A378MEL4</accession>
<feature type="binding site" evidence="6">
    <location>
        <position position="79"/>
    </location>
    <ligand>
        <name>Mg(2+)</name>
        <dbReference type="ChEBI" id="CHEBI:18420"/>
        <note>ligand shared between all trimeric partners</note>
    </ligand>
</feature>
<keyword evidence="6" id="KW-0460">Magnesium</keyword>
<dbReference type="Pfam" id="PF02255">
    <property type="entry name" value="PTS_IIA"/>
    <property type="match status" value="1"/>
</dbReference>
<gene>
    <name evidence="7" type="primary">chbA_3</name>
    <name evidence="7" type="ORF">NCTC10815_02183</name>
</gene>
<name>A0A378MEL4_LISGR</name>
<dbReference type="GO" id="GO:0009401">
    <property type="term" value="P:phosphoenolpyruvate-dependent sugar phosphotransferase system"/>
    <property type="evidence" value="ECO:0007669"/>
    <property type="project" value="UniProtKB-KW"/>
</dbReference>
<evidence type="ECO:0000313" key="7">
    <source>
        <dbReference type="EMBL" id="STY44829.1"/>
    </source>
</evidence>
<keyword evidence="2" id="KW-0762">Sugar transport</keyword>
<dbReference type="PROSITE" id="PS51095">
    <property type="entry name" value="PTS_EIIA_TYPE_3"/>
    <property type="match status" value="1"/>
</dbReference>
<reference evidence="7 8" key="1">
    <citation type="submission" date="2018-06" db="EMBL/GenBank/DDBJ databases">
        <authorList>
            <consortium name="Pathogen Informatics"/>
            <person name="Doyle S."/>
        </authorList>
    </citation>
    <scope>NUCLEOTIDE SEQUENCE [LARGE SCALE GENOMIC DNA]</scope>
    <source>
        <strain evidence="8">NCTC 10815</strain>
    </source>
</reference>
<dbReference type="OrthoDB" id="350602at2"/>
<protein>
    <submittedName>
        <fullName evidence="7">N,N'-diacetylchitobiose-specific phosphotransferase enzyme IIA component</fullName>
        <ecNumber evidence="7">2.7.1.-</ecNumber>
    </submittedName>
</protein>
<dbReference type="InterPro" id="IPR003188">
    <property type="entry name" value="PTS_IIA_lac/cel"/>
</dbReference>
<dbReference type="Proteomes" id="UP000254879">
    <property type="component" value="Unassembled WGS sequence"/>
</dbReference>
<dbReference type="AlphaFoldDB" id="A0A378MEL4"/>
<dbReference type="EC" id="2.7.1.-" evidence="7"/>
<dbReference type="GO" id="GO:0016740">
    <property type="term" value="F:transferase activity"/>
    <property type="evidence" value="ECO:0007669"/>
    <property type="project" value="UniProtKB-KW"/>
</dbReference>
<comment type="cofactor">
    <cofactor evidence="6">
        <name>Mg(2+)</name>
        <dbReference type="ChEBI" id="CHEBI:18420"/>
    </cofactor>
    <text evidence="6">Binds 1 Mg(2+) ion per trimer.</text>
</comment>
<dbReference type="PANTHER" id="PTHR34382">
    <property type="entry name" value="PTS SYSTEM N,N'-DIACETYLCHITOBIOSE-SPECIFIC EIIA COMPONENT"/>
    <property type="match status" value="1"/>
</dbReference>
<organism evidence="7 8">
    <name type="scientific">Listeria grayi</name>
    <name type="common">Listeria murrayi</name>
    <dbReference type="NCBI Taxonomy" id="1641"/>
    <lineage>
        <taxon>Bacteria</taxon>
        <taxon>Bacillati</taxon>
        <taxon>Bacillota</taxon>
        <taxon>Bacilli</taxon>
        <taxon>Bacillales</taxon>
        <taxon>Listeriaceae</taxon>
        <taxon>Listeria</taxon>
    </lineage>
</organism>
<evidence type="ECO:0000256" key="5">
    <source>
        <dbReference type="PIRSR" id="PIRSR000699-1"/>
    </source>
</evidence>